<dbReference type="RefSeq" id="WP_089768137.1">
    <property type="nucleotide sequence ID" value="NZ_FNPB01000009.1"/>
</dbReference>
<name>A0A1H3IE08_9EURY</name>
<keyword evidence="3" id="KW-1185">Reference proteome</keyword>
<dbReference type="STRING" id="660517.SAMN04487946_109137"/>
<proteinExistence type="predicted"/>
<evidence type="ECO:0000313" key="2">
    <source>
        <dbReference type="EMBL" id="SDY25695.1"/>
    </source>
</evidence>
<sequence length="129" mass="14554">MTEDDAPRPANLPPGYDEDAPYADVDLEAFPEWWRRNVEEFQHHEMRPYRPPRLSDGTVTTELIKRLESTHDVDIRIRAVDPQEGGAWEILVDGEAVDSVARTRTEAGNTRYEITAAAFEAAVTDAVSE</sequence>
<accession>A0A1H3IE08</accession>
<dbReference type="EMBL" id="FNPB01000009">
    <property type="protein sequence ID" value="SDY25695.1"/>
    <property type="molecule type" value="Genomic_DNA"/>
</dbReference>
<organism evidence="2 3">
    <name type="scientific">Halobellus clavatus</name>
    <dbReference type="NCBI Taxonomy" id="660517"/>
    <lineage>
        <taxon>Archaea</taxon>
        <taxon>Methanobacteriati</taxon>
        <taxon>Methanobacteriota</taxon>
        <taxon>Stenosarchaea group</taxon>
        <taxon>Halobacteria</taxon>
        <taxon>Halobacteriales</taxon>
        <taxon>Haloferacaceae</taxon>
        <taxon>Halobellus</taxon>
    </lineage>
</organism>
<feature type="region of interest" description="Disordered" evidence="1">
    <location>
        <begin position="1"/>
        <end position="23"/>
    </location>
</feature>
<dbReference type="OrthoDB" id="325754at2157"/>
<evidence type="ECO:0000313" key="3">
    <source>
        <dbReference type="Proteomes" id="UP000199170"/>
    </source>
</evidence>
<dbReference type="Proteomes" id="UP000199170">
    <property type="component" value="Unassembled WGS sequence"/>
</dbReference>
<evidence type="ECO:0000256" key="1">
    <source>
        <dbReference type="SAM" id="MobiDB-lite"/>
    </source>
</evidence>
<reference evidence="3" key="1">
    <citation type="submission" date="2016-10" db="EMBL/GenBank/DDBJ databases">
        <authorList>
            <person name="Varghese N."/>
            <person name="Submissions S."/>
        </authorList>
    </citation>
    <scope>NUCLEOTIDE SEQUENCE [LARGE SCALE GENOMIC DNA]</scope>
    <source>
        <strain evidence="3">CGMCC 1.10118</strain>
    </source>
</reference>
<dbReference type="AlphaFoldDB" id="A0A1H3IE08"/>
<gene>
    <name evidence="2" type="ORF">SAMN04487946_109137</name>
</gene>
<protein>
    <submittedName>
        <fullName evidence="2">Uncharacterized protein</fullName>
    </submittedName>
</protein>